<name>A0ABN3K714_9ACTN</name>
<organism evidence="2 3">
    <name type="scientific">Actinomadura vinacea</name>
    <dbReference type="NCBI Taxonomy" id="115336"/>
    <lineage>
        <taxon>Bacteria</taxon>
        <taxon>Bacillati</taxon>
        <taxon>Actinomycetota</taxon>
        <taxon>Actinomycetes</taxon>
        <taxon>Streptosporangiales</taxon>
        <taxon>Thermomonosporaceae</taxon>
        <taxon>Actinomadura</taxon>
    </lineage>
</organism>
<dbReference type="InterPro" id="IPR007278">
    <property type="entry name" value="DUF397"/>
</dbReference>
<comment type="caution">
    <text evidence="2">The sequence shown here is derived from an EMBL/GenBank/DDBJ whole genome shotgun (WGS) entry which is preliminary data.</text>
</comment>
<evidence type="ECO:0000313" key="2">
    <source>
        <dbReference type="EMBL" id="GAA2451281.1"/>
    </source>
</evidence>
<dbReference type="EMBL" id="BAAARW010000038">
    <property type="protein sequence ID" value="GAA2451281.1"/>
    <property type="molecule type" value="Genomic_DNA"/>
</dbReference>
<dbReference type="RefSeq" id="WP_344596635.1">
    <property type="nucleotide sequence ID" value="NZ_BAAARW010000038.1"/>
</dbReference>
<keyword evidence="3" id="KW-1185">Reference proteome</keyword>
<feature type="domain" description="DUF397" evidence="1">
    <location>
        <begin position="2"/>
        <end position="49"/>
    </location>
</feature>
<sequence>MTQWRKSSRSEGGTSGECIELATLDEGIGIRDSKAPAAGRLTVNPEVLAGVARVKAGQLDK</sequence>
<proteinExistence type="predicted"/>
<evidence type="ECO:0000313" key="3">
    <source>
        <dbReference type="Proteomes" id="UP001501231"/>
    </source>
</evidence>
<evidence type="ECO:0000259" key="1">
    <source>
        <dbReference type="Pfam" id="PF04149"/>
    </source>
</evidence>
<gene>
    <name evidence="2" type="ORF">GCM10010191_81710</name>
</gene>
<protein>
    <recommendedName>
        <fullName evidence="1">DUF397 domain-containing protein</fullName>
    </recommendedName>
</protein>
<accession>A0ABN3K714</accession>
<dbReference type="Proteomes" id="UP001501231">
    <property type="component" value="Unassembled WGS sequence"/>
</dbReference>
<dbReference type="Pfam" id="PF04149">
    <property type="entry name" value="DUF397"/>
    <property type="match status" value="1"/>
</dbReference>
<reference evidence="2 3" key="1">
    <citation type="journal article" date="2019" name="Int. J. Syst. Evol. Microbiol.">
        <title>The Global Catalogue of Microorganisms (GCM) 10K type strain sequencing project: providing services to taxonomists for standard genome sequencing and annotation.</title>
        <authorList>
            <consortium name="The Broad Institute Genomics Platform"/>
            <consortium name="The Broad Institute Genome Sequencing Center for Infectious Disease"/>
            <person name="Wu L."/>
            <person name="Ma J."/>
        </authorList>
    </citation>
    <scope>NUCLEOTIDE SEQUENCE [LARGE SCALE GENOMIC DNA]</scope>
    <source>
        <strain evidence="2 3">JCM 3325</strain>
    </source>
</reference>